<dbReference type="RefSeq" id="WP_237361306.1">
    <property type="nucleotide sequence ID" value="NZ_CAKLDM010000002.1"/>
</dbReference>
<dbReference type="EMBL" id="CAKLDM010000002">
    <property type="protein sequence ID" value="CAH0539220.1"/>
    <property type="molecule type" value="Genomic_DNA"/>
</dbReference>
<keyword evidence="3" id="KW-0804">Transcription</keyword>
<dbReference type="SUPFAM" id="SSF46894">
    <property type="entry name" value="C-terminal effector domain of the bipartite response regulators"/>
    <property type="match status" value="1"/>
</dbReference>
<evidence type="ECO:0000259" key="4">
    <source>
        <dbReference type="PROSITE" id="PS50043"/>
    </source>
</evidence>
<dbReference type="Proteomes" id="UP000838748">
    <property type="component" value="Unassembled WGS sequence"/>
</dbReference>
<proteinExistence type="predicted"/>
<evidence type="ECO:0000256" key="2">
    <source>
        <dbReference type="ARBA" id="ARBA00023125"/>
    </source>
</evidence>
<keyword evidence="1" id="KW-0805">Transcription regulation</keyword>
<gene>
    <name evidence="5" type="ORF">VMF7928_01988</name>
</gene>
<accession>A0ABN8E521</accession>
<dbReference type="PRINTS" id="PR00038">
    <property type="entry name" value="HTHLUXR"/>
</dbReference>
<evidence type="ECO:0000313" key="6">
    <source>
        <dbReference type="Proteomes" id="UP000838748"/>
    </source>
</evidence>
<dbReference type="SMART" id="SM00421">
    <property type="entry name" value="HTH_LUXR"/>
    <property type="match status" value="1"/>
</dbReference>
<dbReference type="InterPro" id="IPR000792">
    <property type="entry name" value="Tscrpt_reg_LuxR_C"/>
</dbReference>
<dbReference type="InterPro" id="IPR036388">
    <property type="entry name" value="WH-like_DNA-bd_sf"/>
</dbReference>
<feature type="domain" description="HTH luxR-type" evidence="4">
    <location>
        <begin position="190"/>
        <end position="255"/>
    </location>
</feature>
<protein>
    <recommendedName>
        <fullName evidence="4">HTH luxR-type domain-containing protein</fullName>
    </recommendedName>
</protein>
<dbReference type="PROSITE" id="PS50043">
    <property type="entry name" value="HTH_LUXR_2"/>
    <property type="match status" value="1"/>
</dbReference>
<evidence type="ECO:0000256" key="3">
    <source>
        <dbReference type="ARBA" id="ARBA00023163"/>
    </source>
</evidence>
<dbReference type="InterPro" id="IPR016032">
    <property type="entry name" value="Sig_transdc_resp-reg_C-effctor"/>
</dbReference>
<evidence type="ECO:0000256" key="1">
    <source>
        <dbReference type="ARBA" id="ARBA00023015"/>
    </source>
</evidence>
<comment type="caution">
    <text evidence="5">The sequence shown here is derived from an EMBL/GenBank/DDBJ whole genome shotgun (WGS) entry which is preliminary data.</text>
</comment>
<dbReference type="Pfam" id="PF00196">
    <property type="entry name" value="GerE"/>
    <property type="match status" value="1"/>
</dbReference>
<reference evidence="5" key="1">
    <citation type="submission" date="2021-11" db="EMBL/GenBank/DDBJ databases">
        <authorList>
            <person name="Rodrigo-Torres L."/>
            <person name="Arahal R. D."/>
            <person name="Lucena T."/>
        </authorList>
    </citation>
    <scope>NUCLEOTIDE SEQUENCE</scope>
    <source>
        <strain evidence="5">CECT 7928</strain>
    </source>
</reference>
<dbReference type="PANTHER" id="PTHR44688:SF16">
    <property type="entry name" value="DNA-BINDING TRANSCRIPTIONAL ACTIVATOR DEVR_DOSR"/>
    <property type="match status" value="1"/>
</dbReference>
<keyword evidence="2" id="KW-0238">DNA-binding</keyword>
<name>A0ABN8E521_9VIBR</name>
<keyword evidence="6" id="KW-1185">Reference proteome</keyword>
<dbReference type="CDD" id="cd06170">
    <property type="entry name" value="LuxR_C_like"/>
    <property type="match status" value="1"/>
</dbReference>
<evidence type="ECO:0000313" key="5">
    <source>
        <dbReference type="EMBL" id="CAH0539220.1"/>
    </source>
</evidence>
<dbReference type="PANTHER" id="PTHR44688">
    <property type="entry name" value="DNA-BINDING TRANSCRIPTIONAL ACTIVATOR DEVR_DOSR"/>
    <property type="match status" value="1"/>
</dbReference>
<organism evidence="5 6">
    <name type="scientific">Vibrio marisflavi CECT 7928</name>
    <dbReference type="NCBI Taxonomy" id="634439"/>
    <lineage>
        <taxon>Bacteria</taxon>
        <taxon>Pseudomonadati</taxon>
        <taxon>Pseudomonadota</taxon>
        <taxon>Gammaproteobacteria</taxon>
        <taxon>Vibrionales</taxon>
        <taxon>Vibrionaceae</taxon>
        <taxon>Vibrio</taxon>
    </lineage>
</organism>
<dbReference type="Gene3D" id="1.10.10.10">
    <property type="entry name" value="Winged helix-like DNA-binding domain superfamily/Winged helix DNA-binding domain"/>
    <property type="match status" value="1"/>
</dbReference>
<sequence>MDNPAFIYAEKVKSASNRLYSRLKINAFSYSKIYKDGSRSELWSDSEALAHSFLGKKHIEKVYTPPLFGKQECVIYELVIENFPPDLRKRISRQLSDQKDLFNYCSCLVLIDYQEDYTEYCTFYSPASEVQAINNYMNDLDYLKKFRRFFRHHAKEFIREADEHKLILPWITTERHSNSPAPRIITSPFSDSNSIILTPREEEISELLLDGLTAKESSEVLCVSSRTVEQHIYNIKRKFGVNRRSKLITELNRYHHQ</sequence>